<dbReference type="CDD" id="cd07984">
    <property type="entry name" value="LPLAT_LABLAT-like"/>
    <property type="match status" value="1"/>
</dbReference>
<evidence type="ECO:0000256" key="3">
    <source>
        <dbReference type="ARBA" id="ARBA00022519"/>
    </source>
</evidence>
<dbReference type="EMBL" id="SOJK01000226">
    <property type="protein sequence ID" value="TET44256.1"/>
    <property type="molecule type" value="Genomic_DNA"/>
</dbReference>
<dbReference type="InterPro" id="IPR004960">
    <property type="entry name" value="LipA_acyltrans"/>
</dbReference>
<reference evidence="7 8" key="1">
    <citation type="submission" date="2019-03" db="EMBL/GenBank/DDBJ databases">
        <title>Metabolic potential of uncultured bacteria and archaea associated with petroleum seepage in deep-sea sediments.</title>
        <authorList>
            <person name="Dong X."/>
            <person name="Hubert C."/>
        </authorList>
    </citation>
    <scope>NUCLEOTIDE SEQUENCE [LARGE SCALE GENOMIC DNA]</scope>
    <source>
        <strain evidence="7">E29_bin78</strain>
    </source>
</reference>
<dbReference type="Proteomes" id="UP000320679">
    <property type="component" value="Unassembled WGS sequence"/>
</dbReference>
<dbReference type="Pfam" id="PF03279">
    <property type="entry name" value="Lip_A_acyltrans"/>
    <property type="match status" value="1"/>
</dbReference>
<dbReference type="PROSITE" id="PS51257">
    <property type="entry name" value="PROKAR_LIPOPROTEIN"/>
    <property type="match status" value="1"/>
</dbReference>
<proteinExistence type="predicted"/>
<evidence type="ECO:0000256" key="6">
    <source>
        <dbReference type="ARBA" id="ARBA00023315"/>
    </source>
</evidence>
<evidence type="ECO:0000256" key="5">
    <source>
        <dbReference type="ARBA" id="ARBA00023136"/>
    </source>
</evidence>
<dbReference type="PANTHER" id="PTHR30606">
    <property type="entry name" value="LIPID A BIOSYNTHESIS LAUROYL ACYLTRANSFERASE"/>
    <property type="match status" value="1"/>
</dbReference>
<accession>A0A523UP13</accession>
<evidence type="ECO:0000256" key="1">
    <source>
        <dbReference type="ARBA" id="ARBA00004533"/>
    </source>
</evidence>
<evidence type="ECO:0000256" key="2">
    <source>
        <dbReference type="ARBA" id="ARBA00022475"/>
    </source>
</evidence>
<gene>
    <name evidence="7" type="ORF">E3J59_05300</name>
</gene>
<evidence type="ECO:0000313" key="7">
    <source>
        <dbReference type="EMBL" id="TET44256.1"/>
    </source>
</evidence>
<evidence type="ECO:0000313" key="8">
    <source>
        <dbReference type="Proteomes" id="UP000320679"/>
    </source>
</evidence>
<sequence length="304" mass="35507">MSRLRGIKNMWTWCLYKVGIFFSCYLPSLMACWITERIADFNFFFPSGKGKLYKKAILHNLSMVLGEARQSRQVRKMAHRSYYNFARYLREFFSLPRLKKQDLLRLLVPVGLENLDYALSRKKGVILLSIHFGNWEWAGMAISLCGYPVNFLVRKHQNRRTNELFYRIRRKKGVRVLFLGQLKKVIKSLQRNEVLAILADENIKEGIEVNFFGQVITIPAGPFKLARHTEALIAPAFDVRSRCQKANQRGIIETPIEVEKSLPQERSIQKAAEKFMAVVRDYLYYYPDHWVLGESKTAKKKESS</sequence>
<keyword evidence="3" id="KW-0997">Cell inner membrane</keyword>
<name>A0A523UP13_UNCAE</name>
<dbReference type="GO" id="GO:0005886">
    <property type="term" value="C:plasma membrane"/>
    <property type="evidence" value="ECO:0007669"/>
    <property type="project" value="UniProtKB-SubCell"/>
</dbReference>
<evidence type="ECO:0000256" key="4">
    <source>
        <dbReference type="ARBA" id="ARBA00022679"/>
    </source>
</evidence>
<organism evidence="7 8">
    <name type="scientific">Aerophobetes bacterium</name>
    <dbReference type="NCBI Taxonomy" id="2030807"/>
    <lineage>
        <taxon>Bacteria</taxon>
        <taxon>Candidatus Aerophobota</taxon>
    </lineage>
</organism>
<comment type="subcellular location">
    <subcellularLocation>
        <location evidence="1">Cell inner membrane</location>
    </subcellularLocation>
</comment>
<keyword evidence="5" id="KW-0472">Membrane</keyword>
<keyword evidence="6" id="KW-0012">Acyltransferase</keyword>
<keyword evidence="2" id="KW-1003">Cell membrane</keyword>
<dbReference type="AlphaFoldDB" id="A0A523UP13"/>
<dbReference type="GO" id="GO:0016746">
    <property type="term" value="F:acyltransferase activity"/>
    <property type="evidence" value="ECO:0007669"/>
    <property type="project" value="UniProtKB-KW"/>
</dbReference>
<comment type="caution">
    <text evidence="7">The sequence shown here is derived from an EMBL/GenBank/DDBJ whole genome shotgun (WGS) entry which is preliminary data.</text>
</comment>
<dbReference type="GO" id="GO:0009247">
    <property type="term" value="P:glycolipid biosynthetic process"/>
    <property type="evidence" value="ECO:0007669"/>
    <property type="project" value="UniProtKB-ARBA"/>
</dbReference>
<dbReference type="PANTHER" id="PTHR30606:SF10">
    <property type="entry name" value="PHOSPHATIDYLINOSITOL MANNOSIDE ACYLTRANSFERASE"/>
    <property type="match status" value="1"/>
</dbReference>
<keyword evidence="4" id="KW-0808">Transferase</keyword>
<protein>
    <recommendedName>
        <fullName evidence="9">Lipid A biosynthesis acyltransferase</fullName>
    </recommendedName>
</protein>
<evidence type="ECO:0008006" key="9">
    <source>
        <dbReference type="Google" id="ProtNLM"/>
    </source>
</evidence>